<evidence type="ECO:0000313" key="6">
    <source>
        <dbReference type="Proteomes" id="UP000295717"/>
    </source>
</evidence>
<evidence type="ECO:0000256" key="2">
    <source>
        <dbReference type="PROSITE-ProRule" id="PRU00169"/>
    </source>
</evidence>
<dbReference type="PROSITE" id="PS50110">
    <property type="entry name" value="RESPONSE_REGULATORY"/>
    <property type="match status" value="1"/>
</dbReference>
<dbReference type="InterPro" id="IPR050595">
    <property type="entry name" value="Bact_response_regulator"/>
</dbReference>
<protein>
    <submittedName>
        <fullName evidence="5">Response regulator receiver domain-containing protein</fullName>
    </submittedName>
</protein>
<organism evidence="5 6">
    <name type="scientific">Thiobaca trueperi</name>
    <dbReference type="NCBI Taxonomy" id="127458"/>
    <lineage>
        <taxon>Bacteria</taxon>
        <taxon>Pseudomonadati</taxon>
        <taxon>Pseudomonadota</taxon>
        <taxon>Gammaproteobacteria</taxon>
        <taxon>Chromatiales</taxon>
        <taxon>Chromatiaceae</taxon>
        <taxon>Thiobaca</taxon>
    </lineage>
</organism>
<dbReference type="Pfam" id="PF00072">
    <property type="entry name" value="Response_reg"/>
    <property type="match status" value="1"/>
</dbReference>
<dbReference type="CDD" id="cd00156">
    <property type="entry name" value="REC"/>
    <property type="match status" value="1"/>
</dbReference>
<keyword evidence="3" id="KW-0812">Transmembrane</keyword>
<dbReference type="EMBL" id="SMAO01000002">
    <property type="protein sequence ID" value="TCT22775.1"/>
    <property type="molecule type" value="Genomic_DNA"/>
</dbReference>
<proteinExistence type="predicted"/>
<dbReference type="InterPro" id="IPR001789">
    <property type="entry name" value="Sig_transdc_resp-reg_receiver"/>
</dbReference>
<evidence type="ECO:0000313" key="5">
    <source>
        <dbReference type="EMBL" id="TCT22775.1"/>
    </source>
</evidence>
<comment type="caution">
    <text evidence="5">The sequence shown here is derived from an EMBL/GenBank/DDBJ whole genome shotgun (WGS) entry which is preliminary data.</text>
</comment>
<feature type="transmembrane region" description="Helical" evidence="3">
    <location>
        <begin position="346"/>
        <end position="368"/>
    </location>
</feature>
<dbReference type="AlphaFoldDB" id="A0A4R3N1Q1"/>
<keyword evidence="3" id="KW-1133">Transmembrane helix</keyword>
<dbReference type="PANTHER" id="PTHR44591:SF3">
    <property type="entry name" value="RESPONSE REGULATORY DOMAIN-CONTAINING PROTEIN"/>
    <property type="match status" value="1"/>
</dbReference>
<evidence type="ECO:0000259" key="4">
    <source>
        <dbReference type="PROSITE" id="PS50110"/>
    </source>
</evidence>
<reference evidence="5 6" key="1">
    <citation type="submission" date="2019-03" db="EMBL/GenBank/DDBJ databases">
        <title>Genomic Encyclopedia of Type Strains, Phase IV (KMG-IV): sequencing the most valuable type-strain genomes for metagenomic binning, comparative biology and taxonomic classification.</title>
        <authorList>
            <person name="Goeker M."/>
        </authorList>
    </citation>
    <scope>NUCLEOTIDE SEQUENCE [LARGE SCALE GENOMIC DNA]</scope>
    <source>
        <strain evidence="5 6">DSM 13587</strain>
    </source>
</reference>
<dbReference type="Proteomes" id="UP000295717">
    <property type="component" value="Unassembled WGS sequence"/>
</dbReference>
<keyword evidence="6" id="KW-1185">Reference proteome</keyword>
<dbReference type="GO" id="GO:0000160">
    <property type="term" value="P:phosphorelay signal transduction system"/>
    <property type="evidence" value="ECO:0007669"/>
    <property type="project" value="InterPro"/>
</dbReference>
<name>A0A4R3N1Q1_9GAMM</name>
<sequence length="370" mass="39634">MGGRTFLLAHIPGQGQNVATQGDLSIHSIIGNMPPMKILLVDDSKSARYALRLQLQRHNVEVETADSAESAFEILKTQLPDAILMDHMMPGLNGFEALDVIREDPRTAQIPVIMCTSHEEPEFVATANKKGVFGILPKSAAADLLPDILDKLHASLAAPGTSAPVEAVSKPVMGATASGLSEDAITRLINARVDERLTHLLTPMLDDLRRHLTEGLQNDVRQILDDRLAAEQAARRTAAPPPTMADLQAISTRLATETLPDLLRRGIEAERGHLMEAVKAHLRDAAPASGAAARHERGEESDQALLARTEAMARRAAQEAVESALITTQQSLQATEQALRGAIGRLHGLIAVAAILGIGAAGLVFFLLRT</sequence>
<dbReference type="InterPro" id="IPR011006">
    <property type="entry name" value="CheY-like_superfamily"/>
</dbReference>
<gene>
    <name evidence="5" type="ORF">EDC35_102106</name>
</gene>
<dbReference type="SUPFAM" id="SSF52172">
    <property type="entry name" value="CheY-like"/>
    <property type="match status" value="1"/>
</dbReference>
<dbReference type="Gene3D" id="3.40.50.2300">
    <property type="match status" value="1"/>
</dbReference>
<keyword evidence="1 2" id="KW-0597">Phosphoprotein</keyword>
<dbReference type="SMART" id="SM00448">
    <property type="entry name" value="REC"/>
    <property type="match status" value="1"/>
</dbReference>
<dbReference type="PANTHER" id="PTHR44591">
    <property type="entry name" value="STRESS RESPONSE REGULATOR PROTEIN 1"/>
    <property type="match status" value="1"/>
</dbReference>
<accession>A0A4R3N1Q1</accession>
<evidence type="ECO:0000256" key="3">
    <source>
        <dbReference type="SAM" id="Phobius"/>
    </source>
</evidence>
<keyword evidence="3" id="KW-0472">Membrane</keyword>
<feature type="modified residue" description="4-aspartylphosphate" evidence="2">
    <location>
        <position position="86"/>
    </location>
</feature>
<evidence type="ECO:0000256" key="1">
    <source>
        <dbReference type="ARBA" id="ARBA00022553"/>
    </source>
</evidence>
<feature type="domain" description="Response regulatory" evidence="4">
    <location>
        <begin position="37"/>
        <end position="153"/>
    </location>
</feature>